<dbReference type="PRINTS" id="PR00702">
    <property type="entry name" value="ACRIFLAVINRP"/>
</dbReference>
<dbReference type="Gene3D" id="1.20.1640.10">
    <property type="entry name" value="Multidrug efflux transporter AcrB transmembrane domain"/>
    <property type="match status" value="2"/>
</dbReference>
<dbReference type="Gene3D" id="3.30.2090.10">
    <property type="entry name" value="Multidrug efflux transporter AcrB TolC docking domain, DN and DC subdomains"/>
    <property type="match status" value="2"/>
</dbReference>
<dbReference type="Gene3D" id="3.30.70.1440">
    <property type="entry name" value="Multidrug efflux transporter AcrB pore domain"/>
    <property type="match status" value="1"/>
</dbReference>
<dbReference type="GO" id="GO:0005886">
    <property type="term" value="C:plasma membrane"/>
    <property type="evidence" value="ECO:0007669"/>
    <property type="project" value="TreeGrafter"/>
</dbReference>
<feature type="transmembrane region" description="Helical" evidence="1">
    <location>
        <begin position="945"/>
        <end position="965"/>
    </location>
</feature>
<keyword evidence="1" id="KW-0472">Membrane</keyword>
<keyword evidence="3" id="KW-1185">Reference proteome</keyword>
<evidence type="ECO:0000313" key="2">
    <source>
        <dbReference type="EMBL" id="GIL41534.1"/>
    </source>
</evidence>
<sequence>MWIVRLALARPHTFLVLALVILVMGTLSVRTMPTDIFPKIDIPVVSVIWSYPGLSADEMEKRVTTYSEFSLASGVDDVKSIDSQTMPGVAIMKVGFHNSVDIQTALAQAIGISNVILRRMPVGMTPPTVVRFNASSVPILQVSLGGGGLGEAQLYDFGLYRIRQLLSQVQGATLPVPYGGKPRQIMVDLEPASLLAKGVTPADVMNAITAQNLTLPSGSTKIGDTEYAVRLNAGFDTVAAIGDAPVRAADGQILFVRDVASVRDGFRQQQNVVRADGQRSALLTVIKNGSASTLDIIDRIKNEVLPQARAIAPPGMQITELFDQSIFVRAAVDGVVREGIIAACLTAAMILLFLGSWRSTLIVAVSIPLSILASIALLAAMGHSLNVMTLGGLALAIGILVDDATVTIENIHRVRTEQHGTLYDAILEGAGSVAMPTLVATLAICIVFVSVVFLDGPARFLFTPMALAVVFAMLASYVLSRTLVPVLAMYLLPGEKHGEPPAGKEGGDGFFARFHAGFEARFETVRAGYVDLLKSVLAHPRKIAFAALGVVAVSGVAMVFVGQDFFPAVDAGQIRLHVRAPTGLKLEATEKRFQAIEDVIREVIPVAERKIVLDNIGVAAEAFNLAFEDGSSVGTYDGQILISLNENHGPTEGYVRKLRTVLNERFPDTLFYFQPADIVNQILNFGLPAPIDIQVAGQARVKNYEIARKIEGAIKGVAGVVDVHMHQVVDSPEIFLDVDRARIGQMGLTQQTVANDVLVALSSSATVSPNFYLDPKAGIPYTLAVQTPEVRQNNIDALTSIAVTPPGASAPQLLGNVAQMQRRKTQVVFNHRDAQPVYDIYASVQGRDLGSIASDLKTAIAPFEKELPPGSKIVMRGQVESMGAAFTKLGIGLVFAALLVFLLMVVNFQSWLDPAIIVMALPGALIGVVWGLFLTGTTFSVPSLMGAIMALGVASANSILLVSFAKERQGHGLSPYDAALDAAHVRLRPIVMTALAMVVGMIPMALGLGEGGEQNAPLGRAVIGGLLVATFATLFIVPVIYTVIHRRRSSGAEVVT</sequence>
<dbReference type="GO" id="GO:0042910">
    <property type="term" value="F:xenobiotic transmembrane transporter activity"/>
    <property type="evidence" value="ECO:0007669"/>
    <property type="project" value="TreeGrafter"/>
</dbReference>
<dbReference type="InterPro" id="IPR027463">
    <property type="entry name" value="AcrB_DN_DC_subdom"/>
</dbReference>
<dbReference type="SUPFAM" id="SSF82693">
    <property type="entry name" value="Multidrug efflux transporter AcrB pore domain, PN1, PN2, PC1 and PC2 subdomains"/>
    <property type="match status" value="2"/>
</dbReference>
<feature type="transmembrane region" description="Helical" evidence="1">
    <location>
        <begin position="915"/>
        <end position="933"/>
    </location>
</feature>
<dbReference type="Gene3D" id="3.30.70.1430">
    <property type="entry name" value="Multidrug efflux transporter AcrB pore domain"/>
    <property type="match status" value="2"/>
</dbReference>
<evidence type="ECO:0000256" key="1">
    <source>
        <dbReference type="SAM" id="Phobius"/>
    </source>
</evidence>
<reference evidence="2" key="1">
    <citation type="submission" date="2021-02" db="EMBL/GenBank/DDBJ databases">
        <title>Genome sequence of Rhodospirillales sp. strain TMPK1 isolated from soil.</title>
        <authorList>
            <person name="Nakai R."/>
            <person name="Kusada H."/>
            <person name="Tamaki H."/>
        </authorList>
    </citation>
    <scope>NUCLEOTIDE SEQUENCE</scope>
    <source>
        <strain evidence="2">TMPK1</strain>
    </source>
</reference>
<dbReference type="Gene3D" id="3.30.70.1320">
    <property type="entry name" value="Multidrug efflux transporter AcrB pore domain like"/>
    <property type="match status" value="1"/>
</dbReference>
<feature type="transmembrane region" description="Helical" evidence="1">
    <location>
        <begin position="361"/>
        <end position="381"/>
    </location>
</feature>
<dbReference type="RefSeq" id="WP_420245047.1">
    <property type="nucleotide sequence ID" value="NZ_BOPV01000001.1"/>
</dbReference>
<dbReference type="Proteomes" id="UP000681075">
    <property type="component" value="Unassembled WGS sequence"/>
</dbReference>
<dbReference type="Pfam" id="PF00873">
    <property type="entry name" value="ACR_tran"/>
    <property type="match status" value="1"/>
</dbReference>
<feature type="transmembrane region" description="Helical" evidence="1">
    <location>
        <begin position="335"/>
        <end position="354"/>
    </location>
</feature>
<gene>
    <name evidence="2" type="ORF">TMPK1_37710</name>
</gene>
<feature type="transmembrane region" description="Helical" evidence="1">
    <location>
        <begin position="1021"/>
        <end position="1044"/>
    </location>
</feature>
<feature type="transmembrane region" description="Helical" evidence="1">
    <location>
        <begin position="889"/>
        <end position="908"/>
    </location>
</feature>
<feature type="transmembrane region" description="Helical" evidence="1">
    <location>
        <begin position="990"/>
        <end position="1009"/>
    </location>
</feature>
<feature type="transmembrane region" description="Helical" evidence="1">
    <location>
        <begin position="387"/>
        <end position="408"/>
    </location>
</feature>
<feature type="transmembrane region" description="Helical" evidence="1">
    <location>
        <begin position="429"/>
        <end position="454"/>
    </location>
</feature>
<dbReference type="InterPro" id="IPR001036">
    <property type="entry name" value="Acrflvin-R"/>
</dbReference>
<keyword evidence="1" id="KW-0812">Transmembrane</keyword>
<accession>A0A8S8XG25</accession>
<comment type="caution">
    <text evidence="2">The sequence shown here is derived from an EMBL/GenBank/DDBJ whole genome shotgun (WGS) entry which is preliminary data.</text>
</comment>
<feature type="transmembrane region" description="Helical" evidence="1">
    <location>
        <begin position="460"/>
        <end position="479"/>
    </location>
</feature>
<name>A0A8S8XG25_9PROT</name>
<dbReference type="PANTHER" id="PTHR32063:SF8">
    <property type="entry name" value="CATION EFFLUX PROTEIN"/>
    <property type="match status" value="1"/>
</dbReference>
<keyword evidence="1" id="KW-1133">Transmembrane helix</keyword>
<dbReference type="SUPFAM" id="SSF82714">
    <property type="entry name" value="Multidrug efflux transporter AcrB TolC docking domain, DN and DC subdomains"/>
    <property type="match status" value="1"/>
</dbReference>
<organism evidence="2 3">
    <name type="scientific">Roseiterribacter gracilis</name>
    <dbReference type="NCBI Taxonomy" id="2812848"/>
    <lineage>
        <taxon>Bacteria</taxon>
        <taxon>Pseudomonadati</taxon>
        <taxon>Pseudomonadota</taxon>
        <taxon>Alphaproteobacteria</taxon>
        <taxon>Rhodospirillales</taxon>
        <taxon>Roseiterribacteraceae</taxon>
        <taxon>Roseiterribacter</taxon>
    </lineage>
</organism>
<proteinExistence type="predicted"/>
<dbReference type="EMBL" id="BOPV01000001">
    <property type="protein sequence ID" value="GIL41534.1"/>
    <property type="molecule type" value="Genomic_DNA"/>
</dbReference>
<protein>
    <submittedName>
        <fullName evidence="2">RND transporter</fullName>
    </submittedName>
</protein>
<dbReference type="PANTHER" id="PTHR32063">
    <property type="match status" value="1"/>
</dbReference>
<dbReference type="AlphaFoldDB" id="A0A8S8XG25"/>
<feature type="transmembrane region" description="Helical" evidence="1">
    <location>
        <begin position="543"/>
        <end position="561"/>
    </location>
</feature>
<dbReference type="SUPFAM" id="SSF82866">
    <property type="entry name" value="Multidrug efflux transporter AcrB transmembrane domain"/>
    <property type="match status" value="2"/>
</dbReference>
<evidence type="ECO:0000313" key="3">
    <source>
        <dbReference type="Proteomes" id="UP000681075"/>
    </source>
</evidence>